<dbReference type="EMBL" id="CAFBNF010000299">
    <property type="protein sequence ID" value="CAB4961390.1"/>
    <property type="molecule type" value="Genomic_DNA"/>
</dbReference>
<evidence type="ECO:0000313" key="1">
    <source>
        <dbReference type="EMBL" id="CAB4961390.1"/>
    </source>
</evidence>
<proteinExistence type="predicted"/>
<organism evidence="1">
    <name type="scientific">freshwater metagenome</name>
    <dbReference type="NCBI Taxonomy" id="449393"/>
    <lineage>
        <taxon>unclassified sequences</taxon>
        <taxon>metagenomes</taxon>
        <taxon>ecological metagenomes</taxon>
    </lineage>
</organism>
<accession>A0A6J7L026</accession>
<name>A0A6J7L026_9ZZZZ</name>
<gene>
    <name evidence="1" type="ORF">UFOPK3773_02013</name>
</gene>
<reference evidence="1" key="1">
    <citation type="submission" date="2020-05" db="EMBL/GenBank/DDBJ databases">
        <authorList>
            <person name="Chiriac C."/>
            <person name="Salcher M."/>
            <person name="Ghai R."/>
            <person name="Kavagutti S V."/>
        </authorList>
    </citation>
    <scope>NUCLEOTIDE SEQUENCE</scope>
</reference>
<protein>
    <submittedName>
        <fullName evidence="1">Unannotated protein</fullName>
    </submittedName>
</protein>
<dbReference type="AlphaFoldDB" id="A0A6J7L026"/>
<sequence>MTAQPHDPSTVASAAVEQAVALADAALGAAGHEVTDPFTRSVWHDVASGAITDDEGEARIMAHFGISFID</sequence>